<dbReference type="GO" id="GO:0002949">
    <property type="term" value="P:tRNA threonylcarbamoyladenosine modification"/>
    <property type="evidence" value="ECO:0007669"/>
    <property type="project" value="TreeGrafter"/>
</dbReference>
<evidence type="ECO:0000313" key="12">
    <source>
        <dbReference type="Proteomes" id="UP000276864"/>
    </source>
</evidence>
<dbReference type="InterPro" id="IPR036504">
    <property type="entry name" value="CGI121/TPRKB_sf"/>
</dbReference>
<proteinExistence type="inferred from homology"/>
<evidence type="ECO:0000256" key="4">
    <source>
        <dbReference type="ARBA" id="ARBA00016009"/>
    </source>
</evidence>
<gene>
    <name evidence="10" type="ORF">D0866_07993</name>
    <name evidence="9" type="ORF">D0867_11321</name>
</gene>
<dbReference type="Pfam" id="PF08617">
    <property type="entry name" value="CGI-121"/>
    <property type="match status" value="1"/>
</dbReference>
<comment type="caution">
    <text evidence="9">The sequence shown here is derived from an EMBL/GenBank/DDBJ whole genome shotgun (WGS) entry which is preliminary data.</text>
</comment>
<dbReference type="EMBL" id="QWIL01001582">
    <property type="protein sequence ID" value="RMY01647.1"/>
    <property type="molecule type" value="Genomic_DNA"/>
</dbReference>
<reference evidence="11 12" key="1">
    <citation type="journal article" date="2018" name="BMC Genomics">
        <title>Genomic evidence for intraspecific hybridization in a clonal and extremely halotolerant yeast.</title>
        <authorList>
            <person name="Gostincar C."/>
            <person name="Stajich J.E."/>
            <person name="Zupancic J."/>
            <person name="Zalar P."/>
            <person name="Gunde-Cimerman N."/>
        </authorList>
    </citation>
    <scope>NUCLEOTIDE SEQUENCE [LARGE SCALE GENOMIC DNA]</scope>
    <source>
        <strain evidence="10 12">EXF-6651</strain>
        <strain evidence="9 11">EXF-6669</strain>
    </source>
</reference>
<comment type="similarity">
    <text evidence="2 8">Belongs to the CGI121/TPRKB family.</text>
</comment>
<evidence type="ECO:0000313" key="10">
    <source>
        <dbReference type="EMBL" id="RMY30448.1"/>
    </source>
</evidence>
<comment type="function">
    <text evidence="7">Component of the EKC/KEOPS complex that is required for the formation of a threonylcarbamoyl group on adenosine at position 37 (t(6)A37) in tRNAs that read codons beginning with adenine. The complex is probably involved in the transfer of the threonylcarbamoyl moiety of threonylcarbamoyl-AMP (TC-AMP) to the N6 group of A37. CGI121 acts as an allosteric effector that regulates the t(6)A activity of the complex. The EKC/KEOPS complex also promotes both telomere uncapping and telomere elongation. The complex is required for efficient recruitment of transcriptional coactivators. CGI121 is not required for tRNA modification.</text>
</comment>
<sequence length="175" mass="19484">METVTLPHLPNQPLHIILFRDLANAPFLRQQLLQGNSDFQYAFLDAATVLSRDQVLGGCFRAINDMLQERLKSKNVHSEIVFSLSQNNNISESFRRFGINDSTKDVLAIKVGGSDVDAKNVENHLLQHVEGVPVAFTNESLAEMRDEARLKKVYKIESVDGAEPYVLGSMALKGS</sequence>
<evidence type="ECO:0000313" key="11">
    <source>
        <dbReference type="Proteomes" id="UP000271337"/>
    </source>
</evidence>
<evidence type="ECO:0000256" key="8">
    <source>
        <dbReference type="RuleBase" id="RU004398"/>
    </source>
</evidence>
<dbReference type="AlphaFoldDB" id="A0A3M6YFN4"/>
<dbReference type="InterPro" id="IPR013926">
    <property type="entry name" value="CGI121/TPRKB"/>
</dbReference>
<dbReference type="Gene3D" id="3.30.2380.10">
    <property type="entry name" value="CGI121/TPRKB"/>
    <property type="match status" value="1"/>
</dbReference>
<comment type="subcellular location">
    <subcellularLocation>
        <location evidence="1">Nucleus</location>
    </subcellularLocation>
</comment>
<dbReference type="GO" id="GO:0000408">
    <property type="term" value="C:EKC/KEOPS complex"/>
    <property type="evidence" value="ECO:0007669"/>
    <property type="project" value="TreeGrafter"/>
</dbReference>
<keyword evidence="5" id="KW-0819">tRNA processing</keyword>
<name>A0A3M6YFN4_HORWE</name>
<dbReference type="PANTHER" id="PTHR15840:SF10">
    <property type="entry name" value="EKC_KEOPS COMPLEX SUBUNIT TPRKB"/>
    <property type="match status" value="1"/>
</dbReference>
<dbReference type="VEuPathDB" id="FungiDB:BTJ68_06302"/>
<accession>A0A3M6YFN4</accession>
<keyword evidence="6 8" id="KW-0539">Nucleus</keyword>
<dbReference type="SUPFAM" id="SSF143870">
    <property type="entry name" value="PF0523-like"/>
    <property type="match status" value="1"/>
</dbReference>
<dbReference type="Proteomes" id="UP000271337">
    <property type="component" value="Unassembled WGS sequence"/>
</dbReference>
<evidence type="ECO:0000313" key="9">
    <source>
        <dbReference type="EMBL" id="RMY01647.1"/>
    </source>
</evidence>
<dbReference type="OrthoDB" id="329139at2759"/>
<evidence type="ECO:0000256" key="7">
    <source>
        <dbReference type="ARBA" id="ARBA00025043"/>
    </source>
</evidence>
<evidence type="ECO:0000256" key="1">
    <source>
        <dbReference type="ARBA" id="ARBA00004123"/>
    </source>
</evidence>
<dbReference type="GO" id="GO:0005829">
    <property type="term" value="C:cytosol"/>
    <property type="evidence" value="ECO:0007669"/>
    <property type="project" value="TreeGrafter"/>
</dbReference>
<evidence type="ECO:0000256" key="5">
    <source>
        <dbReference type="ARBA" id="ARBA00022694"/>
    </source>
</evidence>
<dbReference type="EMBL" id="QWIM01000847">
    <property type="protein sequence ID" value="RMY30448.1"/>
    <property type="molecule type" value="Genomic_DNA"/>
</dbReference>
<dbReference type="Proteomes" id="UP000276864">
    <property type="component" value="Unassembled WGS sequence"/>
</dbReference>
<protein>
    <recommendedName>
        <fullName evidence="4">EKC/KEOPS complex subunit CGI121</fullName>
    </recommendedName>
    <alternativeName>
        <fullName evidence="3">EKC/KEOPS complex subunit cgi121</fullName>
    </alternativeName>
</protein>
<evidence type="ECO:0000256" key="3">
    <source>
        <dbReference type="ARBA" id="ARBA00015316"/>
    </source>
</evidence>
<evidence type="ECO:0000256" key="2">
    <source>
        <dbReference type="ARBA" id="ARBA00005546"/>
    </source>
</evidence>
<dbReference type="PANTHER" id="PTHR15840">
    <property type="entry name" value="CGI-121 FAMILY MEMBER"/>
    <property type="match status" value="1"/>
</dbReference>
<evidence type="ECO:0000256" key="6">
    <source>
        <dbReference type="ARBA" id="ARBA00023242"/>
    </source>
</evidence>
<dbReference type="GO" id="GO:0005634">
    <property type="term" value="C:nucleus"/>
    <property type="evidence" value="ECO:0007669"/>
    <property type="project" value="UniProtKB-SubCell"/>
</dbReference>
<organism evidence="9 11">
    <name type="scientific">Hortaea werneckii</name>
    <name type="common">Black yeast</name>
    <name type="synonym">Cladosporium werneckii</name>
    <dbReference type="NCBI Taxonomy" id="91943"/>
    <lineage>
        <taxon>Eukaryota</taxon>
        <taxon>Fungi</taxon>
        <taxon>Dikarya</taxon>
        <taxon>Ascomycota</taxon>
        <taxon>Pezizomycotina</taxon>
        <taxon>Dothideomycetes</taxon>
        <taxon>Dothideomycetidae</taxon>
        <taxon>Mycosphaerellales</taxon>
        <taxon>Teratosphaeriaceae</taxon>
        <taxon>Hortaea</taxon>
    </lineage>
</organism>